<dbReference type="PANTHER" id="PTHR43797">
    <property type="entry name" value="HOMOCYSTEINE/CYSTEINE SYNTHASE"/>
    <property type="match status" value="1"/>
</dbReference>
<dbReference type="InterPro" id="IPR015421">
    <property type="entry name" value="PyrdxlP-dep_Trfase_major"/>
</dbReference>
<protein>
    <submittedName>
        <fullName evidence="1">23108_t:CDS:1</fullName>
    </submittedName>
</protein>
<evidence type="ECO:0000313" key="2">
    <source>
        <dbReference type="Proteomes" id="UP000789405"/>
    </source>
</evidence>
<comment type="caution">
    <text evidence="1">The sequence shown here is derived from an EMBL/GenBank/DDBJ whole genome shotgun (WGS) entry which is preliminary data.</text>
</comment>
<dbReference type="PANTHER" id="PTHR43797:SF2">
    <property type="entry name" value="HOMOCYSTEINE_CYSTEINE SYNTHASE"/>
    <property type="match status" value="1"/>
</dbReference>
<proteinExistence type="predicted"/>
<dbReference type="GO" id="GO:0006535">
    <property type="term" value="P:cysteine biosynthetic process from serine"/>
    <property type="evidence" value="ECO:0007669"/>
    <property type="project" value="TreeGrafter"/>
</dbReference>
<dbReference type="GO" id="GO:0005737">
    <property type="term" value="C:cytoplasm"/>
    <property type="evidence" value="ECO:0007669"/>
    <property type="project" value="TreeGrafter"/>
</dbReference>
<dbReference type="SUPFAM" id="SSF53383">
    <property type="entry name" value="PLP-dependent transferases"/>
    <property type="match status" value="1"/>
</dbReference>
<name>A0A9N9PK24_9GLOM</name>
<evidence type="ECO:0000313" key="1">
    <source>
        <dbReference type="EMBL" id="CAG8824055.1"/>
    </source>
</evidence>
<dbReference type="AlphaFoldDB" id="A0A9N9PK24"/>
<dbReference type="GO" id="GO:0071269">
    <property type="term" value="P:L-homocysteine biosynthetic process"/>
    <property type="evidence" value="ECO:0007669"/>
    <property type="project" value="TreeGrafter"/>
</dbReference>
<dbReference type="GO" id="GO:0003961">
    <property type="term" value="F:O-acetylhomoserine aminocarboxypropyltransferase activity"/>
    <property type="evidence" value="ECO:0007669"/>
    <property type="project" value="TreeGrafter"/>
</dbReference>
<sequence length="63" mass="7056">MTSHEKKQSQFRFETLQLHAGQTPDSATLARAVPIYATASFVFKNTVHAENVFSMAEEAYAYS</sequence>
<accession>A0A9N9PK24</accession>
<reference evidence="1" key="1">
    <citation type="submission" date="2021-06" db="EMBL/GenBank/DDBJ databases">
        <authorList>
            <person name="Kallberg Y."/>
            <person name="Tangrot J."/>
            <person name="Rosling A."/>
        </authorList>
    </citation>
    <scope>NUCLEOTIDE SEQUENCE</scope>
    <source>
        <strain evidence="1">MA453B</strain>
    </source>
</reference>
<gene>
    <name evidence="1" type="ORF">DERYTH_LOCUS27620</name>
</gene>
<dbReference type="GO" id="GO:0004124">
    <property type="term" value="F:cysteine synthase activity"/>
    <property type="evidence" value="ECO:0007669"/>
    <property type="project" value="TreeGrafter"/>
</dbReference>
<organism evidence="1 2">
    <name type="scientific">Dentiscutata erythropus</name>
    <dbReference type="NCBI Taxonomy" id="1348616"/>
    <lineage>
        <taxon>Eukaryota</taxon>
        <taxon>Fungi</taxon>
        <taxon>Fungi incertae sedis</taxon>
        <taxon>Mucoromycota</taxon>
        <taxon>Glomeromycotina</taxon>
        <taxon>Glomeromycetes</taxon>
        <taxon>Diversisporales</taxon>
        <taxon>Gigasporaceae</taxon>
        <taxon>Dentiscutata</taxon>
    </lineage>
</organism>
<dbReference type="Proteomes" id="UP000789405">
    <property type="component" value="Unassembled WGS sequence"/>
</dbReference>
<dbReference type="EMBL" id="CAJVPY010064281">
    <property type="protein sequence ID" value="CAG8824055.1"/>
    <property type="molecule type" value="Genomic_DNA"/>
</dbReference>
<dbReference type="InterPro" id="IPR015424">
    <property type="entry name" value="PyrdxlP-dep_Trfase"/>
</dbReference>
<keyword evidence="2" id="KW-1185">Reference proteome</keyword>
<dbReference type="OrthoDB" id="3512640at2759"/>
<dbReference type="Gene3D" id="3.40.640.10">
    <property type="entry name" value="Type I PLP-dependent aspartate aminotransferase-like (Major domain)"/>
    <property type="match status" value="1"/>
</dbReference>
<feature type="non-terminal residue" evidence="1">
    <location>
        <position position="63"/>
    </location>
</feature>
<dbReference type="InterPro" id="IPR006235">
    <property type="entry name" value="OAc-hSer/O-AcSer_sulfhydrylase"/>
</dbReference>